<accession>A0A1V0S926</accession>
<dbReference type="EMBL" id="KY684083">
    <property type="protein sequence ID" value="ARF08215.1"/>
    <property type="molecule type" value="Genomic_DNA"/>
</dbReference>
<sequence>MNYDQLFEFGMYSSGEIYASVNKWPPSVYGNVLSSGVRGNMKIYGTSYAYNESSPNVDVVKEQAHNLIKYVK</sequence>
<organism evidence="1">
    <name type="scientific">Catovirus CTV1</name>
    <dbReference type="NCBI Taxonomy" id="1977631"/>
    <lineage>
        <taxon>Viruses</taxon>
        <taxon>Varidnaviria</taxon>
        <taxon>Bamfordvirae</taxon>
        <taxon>Nucleocytoviricota</taxon>
        <taxon>Megaviricetes</taxon>
        <taxon>Imitervirales</taxon>
        <taxon>Mimiviridae</taxon>
        <taxon>Klosneuvirinae</taxon>
        <taxon>Catovirus</taxon>
    </lineage>
</organism>
<evidence type="ECO:0000313" key="1">
    <source>
        <dbReference type="EMBL" id="ARF08215.1"/>
    </source>
</evidence>
<name>A0A1V0S926_9VIRU</name>
<reference evidence="1" key="1">
    <citation type="journal article" date="2017" name="Science">
        <title>Giant viruses with an expanded complement of translation system components.</title>
        <authorList>
            <person name="Schulz F."/>
            <person name="Yutin N."/>
            <person name="Ivanova N.N."/>
            <person name="Ortega D.R."/>
            <person name="Lee T.K."/>
            <person name="Vierheilig J."/>
            <person name="Daims H."/>
            <person name="Horn M."/>
            <person name="Wagner M."/>
            <person name="Jensen G.J."/>
            <person name="Kyrpides N.C."/>
            <person name="Koonin E.V."/>
            <person name="Woyke T."/>
        </authorList>
    </citation>
    <scope>NUCLEOTIDE SEQUENCE</scope>
    <source>
        <strain evidence="1">CTV1</strain>
    </source>
</reference>
<protein>
    <submittedName>
        <fullName evidence="1">Uncharacterized protein</fullName>
    </submittedName>
</protein>
<proteinExistence type="predicted"/>
<gene>
    <name evidence="1" type="ORF">Catovirus_1_265</name>
</gene>